<reference evidence="1" key="1">
    <citation type="submission" date="2020-08" db="EMBL/GenBank/DDBJ databases">
        <title>Multicomponent nature underlies the extraordinary mechanical properties of spider dragline silk.</title>
        <authorList>
            <person name="Kono N."/>
            <person name="Nakamura H."/>
            <person name="Mori M."/>
            <person name="Yoshida Y."/>
            <person name="Ohtoshi R."/>
            <person name="Malay A.D."/>
            <person name="Moran D.A.P."/>
            <person name="Tomita M."/>
            <person name="Numata K."/>
            <person name="Arakawa K."/>
        </authorList>
    </citation>
    <scope>NUCLEOTIDE SEQUENCE</scope>
</reference>
<comment type="caution">
    <text evidence="1">The sequence shown here is derived from an EMBL/GenBank/DDBJ whole genome shotgun (WGS) entry which is preliminary data.</text>
</comment>
<name>A0A8X6MTC8_NEPPI</name>
<dbReference type="Proteomes" id="UP000887013">
    <property type="component" value="Unassembled WGS sequence"/>
</dbReference>
<dbReference type="AlphaFoldDB" id="A0A8X6MTC8"/>
<evidence type="ECO:0000313" key="2">
    <source>
        <dbReference type="Proteomes" id="UP000887013"/>
    </source>
</evidence>
<protein>
    <submittedName>
        <fullName evidence="1">KRAB-A domain-containing protein 2</fullName>
    </submittedName>
</protein>
<proteinExistence type="predicted"/>
<gene>
    <name evidence="1" type="primary">KRBA2_3</name>
    <name evidence="1" type="ORF">NPIL_487291</name>
</gene>
<evidence type="ECO:0000313" key="1">
    <source>
        <dbReference type="EMBL" id="GFS77145.1"/>
    </source>
</evidence>
<organism evidence="1 2">
    <name type="scientific">Nephila pilipes</name>
    <name type="common">Giant wood spider</name>
    <name type="synonym">Nephila maculata</name>
    <dbReference type="NCBI Taxonomy" id="299642"/>
    <lineage>
        <taxon>Eukaryota</taxon>
        <taxon>Metazoa</taxon>
        <taxon>Ecdysozoa</taxon>
        <taxon>Arthropoda</taxon>
        <taxon>Chelicerata</taxon>
        <taxon>Arachnida</taxon>
        <taxon>Araneae</taxon>
        <taxon>Araneomorphae</taxon>
        <taxon>Entelegynae</taxon>
        <taxon>Araneoidea</taxon>
        <taxon>Nephilidae</taxon>
        <taxon>Nephila</taxon>
    </lineage>
</organism>
<keyword evidence="2" id="KW-1185">Reference proteome</keyword>
<sequence length="164" mass="18230">MRAADHISCTEVCYMEDKIEQKVCSLCQNKINIEKERQGAKECLEIQAMKMKLLPGESYSEASVGTTVRIPVPDNRGRGDTRSVLAVVMGNTGEGFFQLGSRDGRIKQLYSRSQFGICERELISIEEVPNIDTMLRSIATAESCGTGKGFKKCSCFKNNMQCNL</sequence>
<accession>A0A8X6MTC8</accession>
<dbReference type="EMBL" id="BMAW01096940">
    <property type="protein sequence ID" value="GFS77145.1"/>
    <property type="molecule type" value="Genomic_DNA"/>
</dbReference>
<dbReference type="OrthoDB" id="6619659at2759"/>